<accession>A0ABS7RMF2</accession>
<evidence type="ECO:0000256" key="1">
    <source>
        <dbReference type="ARBA" id="ARBA00004871"/>
    </source>
</evidence>
<proteinExistence type="predicted"/>
<evidence type="ECO:0000313" key="5">
    <source>
        <dbReference type="EMBL" id="MBY9076216.1"/>
    </source>
</evidence>
<dbReference type="EMBL" id="JAIEZQ010000002">
    <property type="protein sequence ID" value="MBY9076216.1"/>
    <property type="molecule type" value="Genomic_DNA"/>
</dbReference>
<dbReference type="RefSeq" id="WP_221025885.1">
    <property type="nucleotide sequence ID" value="NZ_JAIEZQ010000002.1"/>
</dbReference>
<protein>
    <submittedName>
        <fullName evidence="5">Shikimate dehydrogenase</fullName>
        <ecNumber evidence="5">1.1.1.25</ecNumber>
    </submittedName>
</protein>
<dbReference type="SUPFAM" id="SSF51735">
    <property type="entry name" value="NAD(P)-binding Rossmann-fold domains"/>
    <property type="match status" value="1"/>
</dbReference>
<evidence type="ECO:0000313" key="6">
    <source>
        <dbReference type="Proteomes" id="UP000754710"/>
    </source>
</evidence>
<name>A0ABS7RMF2_9ACTN</name>
<keyword evidence="5" id="KW-0560">Oxidoreductase</keyword>
<dbReference type="InterPro" id="IPR041121">
    <property type="entry name" value="SDH_C"/>
</dbReference>
<comment type="pathway">
    <text evidence="1">Metabolic intermediate biosynthesis; chorismate biosynthesis; chorismate from D-erythrose 4-phosphate and phosphoenolpyruvate: step 4/7.</text>
</comment>
<dbReference type="GO" id="GO:0004764">
    <property type="term" value="F:shikimate 3-dehydrogenase (NADP+) activity"/>
    <property type="evidence" value="ECO:0007669"/>
    <property type="project" value="UniProtKB-EC"/>
</dbReference>
<reference evidence="5 6" key="1">
    <citation type="submission" date="2021-08" db="EMBL/GenBank/DDBJ databases">
        <title>Nocardioides bacterium WL0053 sp. nov., isolated from the sediment.</title>
        <authorList>
            <person name="Wang L."/>
            <person name="Zhang D."/>
            <person name="Zhang A."/>
        </authorList>
    </citation>
    <scope>NUCLEOTIDE SEQUENCE [LARGE SCALE GENOMIC DNA]</scope>
    <source>
        <strain evidence="5 6">WL0053</strain>
    </source>
</reference>
<feature type="domain" description="SDH C-terminal" evidence="4">
    <location>
        <begin position="243"/>
        <end position="270"/>
    </location>
</feature>
<evidence type="ECO:0000259" key="4">
    <source>
        <dbReference type="Pfam" id="PF18317"/>
    </source>
</evidence>
<dbReference type="InterPro" id="IPR036291">
    <property type="entry name" value="NAD(P)-bd_dom_sf"/>
</dbReference>
<dbReference type="Gene3D" id="3.40.50.10860">
    <property type="entry name" value="Leucine Dehydrogenase, chain A, domain 1"/>
    <property type="match status" value="1"/>
</dbReference>
<keyword evidence="6" id="KW-1185">Reference proteome</keyword>
<evidence type="ECO:0000256" key="2">
    <source>
        <dbReference type="ARBA" id="ARBA00023141"/>
    </source>
</evidence>
<dbReference type="CDD" id="cd01065">
    <property type="entry name" value="NAD_bind_Shikimate_DH"/>
    <property type="match status" value="1"/>
</dbReference>
<dbReference type="InterPro" id="IPR046346">
    <property type="entry name" value="Aminoacid_DH-like_N_sf"/>
</dbReference>
<comment type="caution">
    <text evidence="5">The sequence shown here is derived from an EMBL/GenBank/DDBJ whole genome shotgun (WGS) entry which is preliminary data.</text>
</comment>
<sequence>MEPVRRRRCAVLGSPIAHSLSPVLHRAAYDALGLDWSYDAVEVSEDGLPGFLDGLDGSWRGLSLTMPLKRTVVPLLDEMSARAAQARAANTVVLDAGRRVGHNTDIPGAVAAIRERTDAALTSAVILGGGATASSTLLALADLGCRTVTLVVRDPARAGETLKAARRHPSPPDVSVRTFADVVAAGEPLAADIVVSTVPAAAQTEELVALTGPVPVVFEVVYDPWPTPLAAHAQASGRTLVSGLDLLVHQAALQVTLMTGAAEPPLEAMRLAGERALTPR</sequence>
<dbReference type="Gene3D" id="3.40.50.720">
    <property type="entry name" value="NAD(P)-binding Rossmann-like Domain"/>
    <property type="match status" value="1"/>
</dbReference>
<dbReference type="PANTHER" id="PTHR21089:SF1">
    <property type="entry name" value="BIFUNCTIONAL 3-DEHYDROQUINATE DEHYDRATASE_SHIKIMATE DEHYDROGENASE, CHLOROPLASTIC"/>
    <property type="match status" value="1"/>
</dbReference>
<keyword evidence="2" id="KW-0057">Aromatic amino acid biosynthesis</keyword>
<dbReference type="Pfam" id="PF08501">
    <property type="entry name" value="Shikimate_dh_N"/>
    <property type="match status" value="1"/>
</dbReference>
<dbReference type="Pfam" id="PF18317">
    <property type="entry name" value="SDH_C"/>
    <property type="match status" value="1"/>
</dbReference>
<evidence type="ECO:0000259" key="3">
    <source>
        <dbReference type="Pfam" id="PF08501"/>
    </source>
</evidence>
<dbReference type="EC" id="1.1.1.25" evidence="5"/>
<feature type="domain" description="Shikimate dehydrogenase substrate binding N-terminal" evidence="3">
    <location>
        <begin position="11"/>
        <end position="92"/>
    </location>
</feature>
<gene>
    <name evidence="5" type="ORF">K1X13_15390</name>
</gene>
<dbReference type="Proteomes" id="UP000754710">
    <property type="component" value="Unassembled WGS sequence"/>
</dbReference>
<dbReference type="InterPro" id="IPR022893">
    <property type="entry name" value="Shikimate_DH_fam"/>
</dbReference>
<keyword evidence="2" id="KW-0028">Amino-acid biosynthesis</keyword>
<dbReference type="PANTHER" id="PTHR21089">
    <property type="entry name" value="SHIKIMATE DEHYDROGENASE"/>
    <property type="match status" value="1"/>
</dbReference>
<dbReference type="SUPFAM" id="SSF53223">
    <property type="entry name" value="Aminoacid dehydrogenase-like, N-terminal domain"/>
    <property type="match status" value="1"/>
</dbReference>
<organism evidence="5 6">
    <name type="scientific">Nocardioides jiangsuensis</name>
    <dbReference type="NCBI Taxonomy" id="2866161"/>
    <lineage>
        <taxon>Bacteria</taxon>
        <taxon>Bacillati</taxon>
        <taxon>Actinomycetota</taxon>
        <taxon>Actinomycetes</taxon>
        <taxon>Propionibacteriales</taxon>
        <taxon>Nocardioidaceae</taxon>
        <taxon>Nocardioides</taxon>
    </lineage>
</organism>
<dbReference type="NCBIfam" id="NF001311">
    <property type="entry name" value="PRK00258.1-3"/>
    <property type="match status" value="1"/>
</dbReference>
<dbReference type="InterPro" id="IPR013708">
    <property type="entry name" value="Shikimate_DH-bd_N"/>
</dbReference>